<dbReference type="InterPro" id="IPR037215">
    <property type="entry name" value="GUN4-like_sf"/>
</dbReference>
<proteinExistence type="predicted"/>
<dbReference type="Proteomes" id="UP000010932">
    <property type="component" value="Unassembled WGS sequence"/>
</dbReference>
<dbReference type="Gene3D" id="1.25.40.620">
    <property type="match status" value="1"/>
</dbReference>
<dbReference type="GO" id="GO:0046906">
    <property type="term" value="F:tetrapyrrole binding"/>
    <property type="evidence" value="ECO:0007669"/>
    <property type="project" value="TreeGrafter"/>
</dbReference>
<feature type="domain" description="GUN4-like" evidence="1">
    <location>
        <begin position="11"/>
        <end position="153"/>
    </location>
</feature>
<reference evidence="2 3" key="1">
    <citation type="journal article" date="2013" name="Genome Announc.">
        <title>Whole-Genome Sequence of Microcystis aeruginosa TAIHU98, a Nontoxic Bloom-Forming Strain Isolated from Taihu Lake, China.</title>
        <authorList>
            <person name="Yang C."/>
            <person name="Zhang W."/>
            <person name="Ren M."/>
            <person name="Song L."/>
            <person name="Li T."/>
            <person name="Zhao J."/>
        </authorList>
    </citation>
    <scope>NUCLEOTIDE SEQUENCE [LARGE SCALE GENOMIC DNA]</scope>
    <source>
        <strain evidence="2 3">TAIHU98</strain>
    </source>
</reference>
<organism evidence="2 3">
    <name type="scientific">Microcystis aeruginosa TAIHU98</name>
    <dbReference type="NCBI Taxonomy" id="1134457"/>
    <lineage>
        <taxon>Bacteria</taxon>
        <taxon>Bacillati</taxon>
        <taxon>Cyanobacteriota</taxon>
        <taxon>Cyanophyceae</taxon>
        <taxon>Oscillatoriophycideae</taxon>
        <taxon>Chroococcales</taxon>
        <taxon>Microcystaceae</taxon>
        <taxon>Microcystis</taxon>
    </lineage>
</organism>
<protein>
    <submittedName>
        <fullName evidence="2">GUN4-like family protein</fullName>
    </submittedName>
</protein>
<evidence type="ECO:0000313" key="2">
    <source>
        <dbReference type="EMBL" id="ELP55530.1"/>
    </source>
</evidence>
<dbReference type="InterPro" id="IPR008629">
    <property type="entry name" value="GUN4-like"/>
</dbReference>
<dbReference type="Pfam" id="PF05419">
    <property type="entry name" value="GUN4"/>
    <property type="match status" value="1"/>
</dbReference>
<dbReference type="PANTHER" id="PTHR34800">
    <property type="entry name" value="TETRAPYRROLE-BINDING PROTEIN, CHLOROPLASTIC"/>
    <property type="match status" value="1"/>
</dbReference>
<accession>L7E7T5</accession>
<dbReference type="EMBL" id="ANKQ01000001">
    <property type="protein sequence ID" value="ELP55530.1"/>
    <property type="molecule type" value="Genomic_DNA"/>
</dbReference>
<sequence length="173" mass="20528">MSLQREVELKSDAGMDYSKLRDLLKAGKWKEADEETLRVMLAVAKREKEGYLTVEDIDNFPCADLRTIDKLWVKYSNGRFGFSVQKRIYQGLYGMIWYKAKQERIYLGLDRNEYDRKIWDDFGDKVGWRKGGSWLNYKNITFDKKAPEGHLPTRRYGELGNYRLFSRVETCRL</sequence>
<gene>
    <name evidence="2" type="ORF">O53_127</name>
</gene>
<evidence type="ECO:0000259" key="1">
    <source>
        <dbReference type="Pfam" id="PF05419"/>
    </source>
</evidence>
<dbReference type="CDD" id="cd16383">
    <property type="entry name" value="GUN4"/>
    <property type="match status" value="1"/>
</dbReference>
<evidence type="ECO:0000313" key="3">
    <source>
        <dbReference type="Proteomes" id="UP000010932"/>
    </source>
</evidence>
<dbReference type="AlphaFoldDB" id="L7E7T5"/>
<dbReference type="PANTHER" id="PTHR34800:SF1">
    <property type="entry name" value="TETRAPYRROLE-BINDING PROTEIN, CHLOROPLASTIC"/>
    <property type="match status" value="1"/>
</dbReference>
<name>L7E7T5_MICAE</name>
<dbReference type="RefSeq" id="WP_002731707.1">
    <property type="nucleotide sequence ID" value="NZ_ANKQ01000001.1"/>
</dbReference>
<comment type="caution">
    <text evidence="2">The sequence shown here is derived from an EMBL/GenBank/DDBJ whole genome shotgun (WGS) entry which is preliminary data.</text>
</comment>
<dbReference type="SUPFAM" id="SSF140869">
    <property type="entry name" value="GUN4-like"/>
    <property type="match status" value="1"/>
</dbReference>
<dbReference type="Gene3D" id="1.10.10.1770">
    <property type="entry name" value="Gun4-like"/>
    <property type="match status" value="1"/>
</dbReference>
<dbReference type="PATRIC" id="fig|1134457.3.peg.1808"/>